<evidence type="ECO:0000256" key="1">
    <source>
        <dbReference type="SAM" id="SignalP"/>
    </source>
</evidence>
<feature type="signal peptide" evidence="1">
    <location>
        <begin position="1"/>
        <end position="19"/>
    </location>
</feature>
<organism evidence="2 3">
    <name type="scientific">Marasmius oreades</name>
    <name type="common">fairy-ring Marasmius</name>
    <dbReference type="NCBI Taxonomy" id="181124"/>
    <lineage>
        <taxon>Eukaryota</taxon>
        <taxon>Fungi</taxon>
        <taxon>Dikarya</taxon>
        <taxon>Basidiomycota</taxon>
        <taxon>Agaricomycotina</taxon>
        <taxon>Agaricomycetes</taxon>
        <taxon>Agaricomycetidae</taxon>
        <taxon>Agaricales</taxon>
        <taxon>Marasmiineae</taxon>
        <taxon>Marasmiaceae</taxon>
        <taxon>Marasmius</taxon>
    </lineage>
</organism>
<dbReference type="AlphaFoldDB" id="A0A9P7RW99"/>
<dbReference type="GeneID" id="66078773"/>
<protein>
    <submittedName>
        <fullName evidence="2">Uncharacterized protein</fullName>
    </submittedName>
</protein>
<keyword evidence="1" id="KW-0732">Signal</keyword>
<sequence>MKFAVGITFLATQLAGGLCVAVANDAAAAECGALGVMVADESNHASDVRKCADHPIKHEDRRKTWESLAPFDHVDTSTGTLTTRNENVCDYDAPSGCSGGYCWKTCEAGTPDEGKWCWTAAGDGSGNWLTCKSYADCSVNASCGIGCASCGCRC</sequence>
<reference evidence="2" key="1">
    <citation type="journal article" date="2021" name="Genome Biol. Evol.">
        <title>The assembled and annotated genome of the fairy-ring fungus Marasmius oreades.</title>
        <authorList>
            <person name="Hiltunen M."/>
            <person name="Ament-Velasquez S.L."/>
            <person name="Johannesson H."/>
        </authorList>
    </citation>
    <scope>NUCLEOTIDE SEQUENCE</scope>
    <source>
        <strain evidence="2">03SP1</strain>
    </source>
</reference>
<dbReference type="OrthoDB" id="3005441at2759"/>
<name>A0A9P7RW99_9AGAR</name>
<gene>
    <name evidence="2" type="ORF">E1B28_009697</name>
</gene>
<dbReference type="RefSeq" id="XP_043007062.1">
    <property type="nucleotide sequence ID" value="XM_043154607.1"/>
</dbReference>
<accession>A0A9P7RW99</accession>
<dbReference type="EMBL" id="CM032186">
    <property type="protein sequence ID" value="KAG7090592.1"/>
    <property type="molecule type" value="Genomic_DNA"/>
</dbReference>
<feature type="chain" id="PRO_5040498118" evidence="1">
    <location>
        <begin position="20"/>
        <end position="154"/>
    </location>
</feature>
<evidence type="ECO:0000313" key="3">
    <source>
        <dbReference type="Proteomes" id="UP001049176"/>
    </source>
</evidence>
<comment type="caution">
    <text evidence="2">The sequence shown here is derived from an EMBL/GenBank/DDBJ whole genome shotgun (WGS) entry which is preliminary data.</text>
</comment>
<evidence type="ECO:0000313" key="2">
    <source>
        <dbReference type="EMBL" id="KAG7090592.1"/>
    </source>
</evidence>
<dbReference type="KEGG" id="more:E1B28_009697"/>
<dbReference type="Proteomes" id="UP001049176">
    <property type="component" value="Chromosome 6"/>
</dbReference>
<proteinExistence type="predicted"/>
<keyword evidence="3" id="KW-1185">Reference proteome</keyword>